<evidence type="ECO:0000259" key="1">
    <source>
        <dbReference type="Pfam" id="PF20276"/>
    </source>
</evidence>
<keyword evidence="3" id="KW-1185">Reference proteome</keyword>
<organism evidence="2 3">
    <name type="scientific">Sphingobacterium kyonggiense</name>
    <dbReference type="NCBI Taxonomy" id="714075"/>
    <lineage>
        <taxon>Bacteria</taxon>
        <taxon>Pseudomonadati</taxon>
        <taxon>Bacteroidota</taxon>
        <taxon>Sphingobacteriia</taxon>
        <taxon>Sphingobacteriales</taxon>
        <taxon>Sphingobacteriaceae</taxon>
        <taxon>Sphingobacterium</taxon>
    </lineage>
</organism>
<evidence type="ECO:0000313" key="3">
    <source>
        <dbReference type="Proteomes" id="UP001500101"/>
    </source>
</evidence>
<evidence type="ECO:0000313" key="2">
    <source>
        <dbReference type="EMBL" id="GAA4146984.1"/>
    </source>
</evidence>
<comment type="caution">
    <text evidence="2">The sequence shown here is derived from an EMBL/GenBank/DDBJ whole genome shotgun (WGS) entry which is preliminary data.</text>
</comment>
<dbReference type="Pfam" id="PF20276">
    <property type="entry name" value="CTD1"/>
    <property type="match status" value="1"/>
</dbReference>
<protein>
    <recommendedName>
        <fullName evidence="1">ABC-three component systems C-terminal domain-containing protein</fullName>
    </recommendedName>
</protein>
<reference evidence="3" key="1">
    <citation type="journal article" date="2019" name="Int. J. Syst. Evol. Microbiol.">
        <title>The Global Catalogue of Microorganisms (GCM) 10K type strain sequencing project: providing services to taxonomists for standard genome sequencing and annotation.</title>
        <authorList>
            <consortium name="The Broad Institute Genomics Platform"/>
            <consortium name="The Broad Institute Genome Sequencing Center for Infectious Disease"/>
            <person name="Wu L."/>
            <person name="Ma J."/>
        </authorList>
    </citation>
    <scope>NUCLEOTIDE SEQUENCE [LARGE SCALE GENOMIC DNA]</scope>
    <source>
        <strain evidence="3">JCM 16704</strain>
    </source>
</reference>
<proteinExistence type="predicted"/>
<dbReference type="InterPro" id="IPR046920">
    <property type="entry name" value="ABC-3C_CTD1"/>
</dbReference>
<sequence length="440" mass="50531">MSNRNATASWSGYSHQGLVGLLVAIKEIRRLISENKQGEFGIHFLEYENNEDVAISREEMGSIKELLSVHQIKAYYSQGHLINTYKSVFTGAPIYQLDANGKLSKDDDGKKIETGNYNPGQWCNGSNYLHVVENITNWPTDNDFSSVGGNPNSIERFEYEAGVFHCGTNQIDQYIIDSLKSIDFHMDNEGLASMALKRLCFELDSKIRSEHATKSTKNDYEIRFSFDDLIGIINSNIDVSTNDIYICRKLFYDSYNEAKKNSSLDAIELSEIDKLIDQIYHGFSDDDFLLFIRRLSLNRNPKHQHNTHSVFNPDGLKQVFFKLLLNLPNIYPEIMKEEFTLHYSSLRYVLTTIIDEKDDAKDVVQNILNNLDSHKLLWEKTSLINKEINGTFHDLNPDFFDVRKSEDKAMDFTEFMQYNGSTTFICRDTAKINLTNGSNN</sequence>
<accession>A0ABP7Z497</accession>
<dbReference type="RefSeq" id="WP_344675852.1">
    <property type="nucleotide sequence ID" value="NZ_BAAAZI010000013.1"/>
</dbReference>
<feature type="domain" description="ABC-three component systems C-terminal" evidence="1">
    <location>
        <begin position="154"/>
        <end position="388"/>
    </location>
</feature>
<name>A0ABP7Z497_9SPHI</name>
<gene>
    <name evidence="2" type="ORF">GCM10022216_32510</name>
</gene>
<dbReference type="Proteomes" id="UP001500101">
    <property type="component" value="Unassembled WGS sequence"/>
</dbReference>
<dbReference type="EMBL" id="BAAAZI010000013">
    <property type="protein sequence ID" value="GAA4146984.1"/>
    <property type="molecule type" value="Genomic_DNA"/>
</dbReference>